<accession>X1UA96</accession>
<gene>
    <name evidence="3" type="ORF">S12H4_34182</name>
</gene>
<sequence>SETEDILKAELGKEVRTASIGPAGEKLSLISCIINKGRANARSGVGAVMGSKKLKAVAVIGTAKVPVANSEKVNNLRKKYVAMLKGPLADLFRNTGTCGINAASAHSGDSPVKNWGGVGISHSTLALLFTSFTYQSHSFNLVQHYHHSPLLRQGADPDYGHGATRDGEEEEEDLLKLGHDFPSTLPQEN</sequence>
<dbReference type="Gene3D" id="3.60.9.10">
    <property type="entry name" value="Aldehyde ferredoxin oxidoreductase, N-terminal domain"/>
    <property type="match status" value="1"/>
</dbReference>
<dbReference type="GO" id="GO:0051536">
    <property type="term" value="F:iron-sulfur cluster binding"/>
    <property type="evidence" value="ECO:0007669"/>
    <property type="project" value="InterPro"/>
</dbReference>
<dbReference type="EMBL" id="BARW01020202">
    <property type="protein sequence ID" value="GAI89269.1"/>
    <property type="molecule type" value="Genomic_DNA"/>
</dbReference>
<dbReference type="GO" id="GO:0016625">
    <property type="term" value="F:oxidoreductase activity, acting on the aldehyde or oxo group of donors, iron-sulfur protein as acceptor"/>
    <property type="evidence" value="ECO:0007669"/>
    <property type="project" value="InterPro"/>
</dbReference>
<dbReference type="PANTHER" id="PTHR30038">
    <property type="entry name" value="ALDEHYDE FERREDOXIN OXIDOREDUCTASE"/>
    <property type="match status" value="1"/>
</dbReference>
<evidence type="ECO:0000259" key="2">
    <source>
        <dbReference type="Pfam" id="PF02730"/>
    </source>
</evidence>
<evidence type="ECO:0000256" key="1">
    <source>
        <dbReference type="SAM" id="MobiDB-lite"/>
    </source>
</evidence>
<feature type="domain" description="Aldehyde ferredoxin oxidoreductase N-terminal" evidence="2">
    <location>
        <begin position="2"/>
        <end position="62"/>
    </location>
</feature>
<dbReference type="AlphaFoldDB" id="X1UA96"/>
<dbReference type="InterPro" id="IPR013983">
    <property type="entry name" value="Ald_Fedxn_OxRdtase_N"/>
</dbReference>
<dbReference type="InterPro" id="IPR051919">
    <property type="entry name" value="W-dependent_AOR"/>
</dbReference>
<reference evidence="3" key="1">
    <citation type="journal article" date="2014" name="Front. Microbiol.">
        <title>High frequency of phylogenetically diverse reductive dehalogenase-homologous genes in deep subseafloor sedimentary metagenomes.</title>
        <authorList>
            <person name="Kawai M."/>
            <person name="Futagami T."/>
            <person name="Toyoda A."/>
            <person name="Takaki Y."/>
            <person name="Nishi S."/>
            <person name="Hori S."/>
            <person name="Arai W."/>
            <person name="Tsubouchi T."/>
            <person name="Morono Y."/>
            <person name="Uchiyama I."/>
            <person name="Ito T."/>
            <person name="Fujiyama A."/>
            <person name="Inagaki F."/>
            <person name="Takami H."/>
        </authorList>
    </citation>
    <scope>NUCLEOTIDE SEQUENCE</scope>
    <source>
        <strain evidence="3">Expedition CK06-06</strain>
    </source>
</reference>
<evidence type="ECO:0000313" key="3">
    <source>
        <dbReference type="EMBL" id="GAI89269.1"/>
    </source>
</evidence>
<feature type="non-terminal residue" evidence="3">
    <location>
        <position position="1"/>
    </location>
</feature>
<name>X1UA96_9ZZZZ</name>
<protein>
    <recommendedName>
        <fullName evidence="2">Aldehyde ferredoxin oxidoreductase N-terminal domain-containing protein</fullName>
    </recommendedName>
</protein>
<organism evidence="3">
    <name type="scientific">marine sediment metagenome</name>
    <dbReference type="NCBI Taxonomy" id="412755"/>
    <lineage>
        <taxon>unclassified sequences</taxon>
        <taxon>metagenomes</taxon>
        <taxon>ecological metagenomes</taxon>
    </lineage>
</organism>
<dbReference type="SUPFAM" id="SSF56228">
    <property type="entry name" value="Aldehyde ferredoxin oxidoreductase, N-terminal domain"/>
    <property type="match status" value="1"/>
</dbReference>
<feature type="region of interest" description="Disordered" evidence="1">
    <location>
        <begin position="153"/>
        <end position="189"/>
    </location>
</feature>
<proteinExistence type="predicted"/>
<comment type="caution">
    <text evidence="3">The sequence shown here is derived from an EMBL/GenBank/DDBJ whole genome shotgun (WGS) entry which is preliminary data.</text>
</comment>
<dbReference type="Pfam" id="PF02730">
    <property type="entry name" value="AFOR_N"/>
    <property type="match status" value="1"/>
</dbReference>
<dbReference type="PANTHER" id="PTHR30038:SF0">
    <property type="entry name" value="TUNGSTEN-CONTAINING ALDEHYDE FERREDOXIN OXIDOREDUCTASE"/>
    <property type="match status" value="1"/>
</dbReference>
<dbReference type="InterPro" id="IPR036503">
    <property type="entry name" value="Ald_Fedxn_OxRdtase_N_sf"/>
</dbReference>